<dbReference type="EMBL" id="JADINH010000013">
    <property type="protein sequence ID" value="MBO8414922.1"/>
    <property type="molecule type" value="Genomic_DNA"/>
</dbReference>
<dbReference type="Pfam" id="PF13193">
    <property type="entry name" value="AMP-binding_C"/>
    <property type="match status" value="1"/>
</dbReference>
<comment type="caution">
    <text evidence="3">The sequence shown here is derived from an EMBL/GenBank/DDBJ whole genome shotgun (WGS) entry which is preliminary data.</text>
</comment>
<gene>
    <name evidence="3" type="ORF">IAB19_00875</name>
</gene>
<proteinExistence type="predicted"/>
<dbReference type="Proteomes" id="UP000823631">
    <property type="component" value="Unassembled WGS sequence"/>
</dbReference>
<dbReference type="InterPro" id="IPR025110">
    <property type="entry name" value="AMP-bd_C"/>
</dbReference>
<dbReference type="PANTHER" id="PTHR45398:SF1">
    <property type="entry name" value="ENZYME, PUTATIVE (JCVI)-RELATED"/>
    <property type="match status" value="1"/>
</dbReference>
<dbReference type="SUPFAM" id="SSF56801">
    <property type="entry name" value="Acetyl-CoA synthetase-like"/>
    <property type="match status" value="1"/>
</dbReference>
<evidence type="ECO:0000259" key="2">
    <source>
        <dbReference type="Pfam" id="PF13193"/>
    </source>
</evidence>
<feature type="domain" description="AMP-binding enzyme C-terminal" evidence="2">
    <location>
        <begin position="352"/>
        <end position="421"/>
    </location>
</feature>
<evidence type="ECO:0000313" key="4">
    <source>
        <dbReference type="Proteomes" id="UP000823631"/>
    </source>
</evidence>
<dbReference type="Gene3D" id="3.30.300.30">
    <property type="match status" value="1"/>
</dbReference>
<name>A0A9D9GMX4_9GAMM</name>
<evidence type="ECO:0000313" key="3">
    <source>
        <dbReference type="EMBL" id="MBO8414922.1"/>
    </source>
</evidence>
<evidence type="ECO:0000259" key="1">
    <source>
        <dbReference type="Pfam" id="PF00501"/>
    </source>
</evidence>
<dbReference type="GO" id="GO:0016874">
    <property type="term" value="F:ligase activity"/>
    <property type="evidence" value="ECO:0007669"/>
    <property type="project" value="UniProtKB-KW"/>
</dbReference>
<dbReference type="PANTHER" id="PTHR45398">
    <property type="match status" value="1"/>
</dbReference>
<dbReference type="InterPro" id="IPR045851">
    <property type="entry name" value="AMP-bd_C_sf"/>
</dbReference>
<dbReference type="Pfam" id="PF00501">
    <property type="entry name" value="AMP-binding"/>
    <property type="match status" value="1"/>
</dbReference>
<dbReference type="InterPro" id="IPR000873">
    <property type="entry name" value="AMP-dep_synth/lig_dom"/>
</dbReference>
<dbReference type="Gene3D" id="3.40.50.12780">
    <property type="entry name" value="N-terminal domain of ligase-like"/>
    <property type="match status" value="1"/>
</dbReference>
<sequence length="433" mass="47945">MFRGESGDITAGVVRLGTVELIKKLQAFEGSRVAITAVDRASFVLALLAVAYAGKSAVLLPYRDAAYLNLKKQYFDLVLTDKLYPAEDADFVQLQAEIPQCQNGSCDLGIALADLPYLDLNTKVYLFTSGTSGEPKIVEKTLSFMQEESRILYGIFGDKIAGRDFISSVHPQHLYGLTFGVFLPLCSGAAIERALIRDAAALSQLPPFERGHVLVSSPGLFKRIDFRTKAQDFAFITSGTVELTQDLADKVMDWAGCNIFECYGSTESGVMGYRLRRDKKSRFTPLPGVSFFMGQVSYILHSPIITGGQLILSDMLEFYGDGTFKPCGRFDNIIKIDEQRVSINELTSQLRSFDEVDDAEVLVLPPEEVPTIGAVVVLKEGLKESDTIDSIKERIALNLGDKAVPQRFVFVPEIPENKMGKRLRFRLQALFDE</sequence>
<dbReference type="InterPro" id="IPR020845">
    <property type="entry name" value="AMP-binding_CS"/>
</dbReference>
<feature type="domain" description="AMP-dependent synthetase/ligase" evidence="1">
    <location>
        <begin position="124"/>
        <end position="284"/>
    </location>
</feature>
<keyword evidence="3" id="KW-0436">Ligase</keyword>
<organism evidence="3 4">
    <name type="scientific">Candidatus Avisuccinivibrio stercorigallinarum</name>
    <dbReference type="NCBI Taxonomy" id="2840704"/>
    <lineage>
        <taxon>Bacteria</taxon>
        <taxon>Pseudomonadati</taxon>
        <taxon>Pseudomonadota</taxon>
        <taxon>Gammaproteobacteria</taxon>
        <taxon>Aeromonadales</taxon>
        <taxon>Succinivibrionaceae</taxon>
        <taxon>Succinivibrionaceae incertae sedis</taxon>
        <taxon>Candidatus Avisuccinivibrio</taxon>
    </lineage>
</organism>
<reference evidence="3" key="1">
    <citation type="submission" date="2020-10" db="EMBL/GenBank/DDBJ databases">
        <authorList>
            <person name="Gilroy R."/>
        </authorList>
    </citation>
    <scope>NUCLEOTIDE SEQUENCE</scope>
    <source>
        <strain evidence="3">17213</strain>
    </source>
</reference>
<dbReference type="AlphaFoldDB" id="A0A9D9GMX4"/>
<reference evidence="3" key="2">
    <citation type="journal article" date="2021" name="PeerJ">
        <title>Extensive microbial diversity within the chicken gut microbiome revealed by metagenomics and culture.</title>
        <authorList>
            <person name="Gilroy R."/>
            <person name="Ravi A."/>
            <person name="Getino M."/>
            <person name="Pursley I."/>
            <person name="Horton D.L."/>
            <person name="Alikhan N.F."/>
            <person name="Baker D."/>
            <person name="Gharbi K."/>
            <person name="Hall N."/>
            <person name="Watson M."/>
            <person name="Adriaenssens E.M."/>
            <person name="Foster-Nyarko E."/>
            <person name="Jarju S."/>
            <person name="Secka A."/>
            <person name="Antonio M."/>
            <person name="Oren A."/>
            <person name="Chaudhuri R.R."/>
            <person name="La Ragione R."/>
            <person name="Hildebrand F."/>
            <person name="Pallen M.J."/>
        </authorList>
    </citation>
    <scope>NUCLEOTIDE SEQUENCE</scope>
    <source>
        <strain evidence="3">17213</strain>
    </source>
</reference>
<dbReference type="InterPro" id="IPR042099">
    <property type="entry name" value="ANL_N_sf"/>
</dbReference>
<accession>A0A9D9GMX4</accession>
<protein>
    <submittedName>
        <fullName evidence="3">Acyl--CoA ligase</fullName>
    </submittedName>
</protein>
<dbReference type="PROSITE" id="PS00455">
    <property type="entry name" value="AMP_BINDING"/>
    <property type="match status" value="1"/>
</dbReference>